<accession>A0A3R7KVY6</accession>
<feature type="signal peptide" evidence="2">
    <location>
        <begin position="1"/>
        <end position="25"/>
    </location>
</feature>
<dbReference type="EMBL" id="MKKU01000300">
    <property type="protein sequence ID" value="RNF16249.1"/>
    <property type="molecule type" value="Genomic_DNA"/>
</dbReference>
<name>A0A3R7KVY6_9TRYP</name>
<organism evidence="3 4">
    <name type="scientific">Trypanosoma conorhini</name>
    <dbReference type="NCBI Taxonomy" id="83891"/>
    <lineage>
        <taxon>Eukaryota</taxon>
        <taxon>Discoba</taxon>
        <taxon>Euglenozoa</taxon>
        <taxon>Kinetoplastea</taxon>
        <taxon>Metakinetoplastina</taxon>
        <taxon>Trypanosomatida</taxon>
        <taxon>Trypanosomatidae</taxon>
        <taxon>Trypanosoma</taxon>
    </lineage>
</organism>
<feature type="chain" id="PRO_5018605794" evidence="2">
    <location>
        <begin position="26"/>
        <end position="973"/>
    </location>
</feature>
<evidence type="ECO:0000313" key="4">
    <source>
        <dbReference type="Proteomes" id="UP000284403"/>
    </source>
</evidence>
<dbReference type="Pfam" id="PF09471">
    <property type="entry name" value="Peptidase_M64"/>
    <property type="match status" value="1"/>
</dbReference>
<dbReference type="OrthoDB" id="2961863at2759"/>
<keyword evidence="1" id="KW-0812">Transmembrane</keyword>
<evidence type="ECO:0000256" key="2">
    <source>
        <dbReference type="SAM" id="SignalP"/>
    </source>
</evidence>
<feature type="transmembrane region" description="Helical" evidence="1">
    <location>
        <begin position="648"/>
        <end position="674"/>
    </location>
</feature>
<feature type="transmembrane region" description="Helical" evidence="1">
    <location>
        <begin position="546"/>
        <end position="573"/>
    </location>
</feature>
<feature type="transmembrane region" description="Helical" evidence="1">
    <location>
        <begin position="436"/>
        <end position="461"/>
    </location>
</feature>
<dbReference type="GeneID" id="40318981"/>
<dbReference type="Gene3D" id="3.40.390.10">
    <property type="entry name" value="Collagenase (Catalytic Domain)"/>
    <property type="match status" value="1"/>
</dbReference>
<keyword evidence="2" id="KW-0732">Signal</keyword>
<keyword evidence="1" id="KW-0472">Membrane</keyword>
<keyword evidence="1" id="KW-1133">Transmembrane helix</keyword>
<feature type="transmembrane region" description="Helical" evidence="1">
    <location>
        <begin position="517"/>
        <end position="539"/>
    </location>
</feature>
<keyword evidence="4" id="KW-1185">Reference proteome</keyword>
<reference evidence="3 4" key="1">
    <citation type="journal article" date="2018" name="BMC Genomics">
        <title>Genomic comparison of Trypanosoma conorhini and Trypanosoma rangeli to Trypanosoma cruzi strains of high and low virulence.</title>
        <authorList>
            <person name="Bradwell K.R."/>
            <person name="Koparde V.N."/>
            <person name="Matveyev A.V."/>
            <person name="Serrano M.G."/>
            <person name="Alves J.M."/>
            <person name="Parikh H."/>
            <person name="Huang B."/>
            <person name="Lee V."/>
            <person name="Espinosa-Alvarez O."/>
            <person name="Ortiz P.A."/>
            <person name="Costa-Martins A.G."/>
            <person name="Teixeira M.M."/>
            <person name="Buck G.A."/>
        </authorList>
    </citation>
    <scope>NUCLEOTIDE SEQUENCE [LARGE SCALE GENOMIC DNA]</scope>
    <source>
        <strain evidence="3 4">025E</strain>
    </source>
</reference>
<evidence type="ECO:0000313" key="3">
    <source>
        <dbReference type="EMBL" id="RNF16249.1"/>
    </source>
</evidence>
<gene>
    <name evidence="3" type="ORF">Tco025E_05370</name>
</gene>
<sequence>MRVFFLLCGLSLVCLVLGVARRCSAADGAPTFRAVQQVPGDWVTRSITFLSAGYAVEEEAIFQSDVDRCVSALHGRIRGVTAEPWDRYASSLNIYAVFQSSAVSGVAVKGESKSGRNNLGCSIVLAYPPAVSCDLSAVFTLAAYAPVRDLVVVLVNQPNHVVGVGGKSLAIFTNDPLFMPFFAIRELSKAVASLSSEYASGVEEKRAVQVPNCASSIEAARAAWGHWIGQGLADETPSQGCFFNNYYRPTRQACMLRNSSVGELCAVCKEQVNLALLSVDLNASVAPTRCTSAAPTLLVSHSQGLQLHIGEIKGMTNMKVEWRLADGSIVDTANASQLVISSDVLRSWRLPTEVCAVITDNSPHIRPKWRTRLPRRVASFRLASDAAWSPVSLKRCGLSEVCTSCEEPHCNETAIPHSKVIKWAVEEDVNVRRENYMILVFICSTVALVLLLTVLVLYFRCYLRRPHEIFFTACTDRVIRGAILILSVIITCMSTFTLAAILLFIENHSIFWRQLFVPFFVITAATYLLSLLNFVSVVFRLYVSTIICGAVLLLIGLLHAVLGTLLGLAAVLAKDALTGYVASQWMDTARNNPIQISRLQSHLKCSGFFVACLEVVSSICPVGSESNLYVEPCATAFVDAVHAAHTPLVASALITGALLIVCAPLDFVFVLRSLHLSRMGRRRRTYRNDPQAAVLPLTFAEARRVHRMFDRSSDKYSKTLAGQRVSGFLERAFNTKLKPEEKIMFVSEGPVTFKRLMSLFFPHFATARMDPRQLTPEEAQVAQGVFELQCCQFQKLWQFAMTSAALSPGTLFNLFRSYTCDHFVVEPHEFLAIIKKAADANSAEAAMCRGLTAFELEGLRNAWAVLKPSIVGDLNEEQIALFYQWTHRAALRGDEHLKEWKQFLDVRKRGGIGWGEFCYPFAKRALLWRAREFLSNLGKEVPPELLRKELVQWRFGDAVVNAIFFAIRRGDSY</sequence>
<dbReference type="InterPro" id="IPR024079">
    <property type="entry name" value="MetalloPept_cat_dom_sf"/>
</dbReference>
<proteinExistence type="predicted"/>
<dbReference type="GO" id="GO:0008237">
    <property type="term" value="F:metallopeptidase activity"/>
    <property type="evidence" value="ECO:0007669"/>
    <property type="project" value="InterPro"/>
</dbReference>
<dbReference type="AlphaFoldDB" id="A0A3R7KVY6"/>
<dbReference type="RefSeq" id="XP_029227739.1">
    <property type="nucleotide sequence ID" value="XM_029372269.1"/>
</dbReference>
<dbReference type="Proteomes" id="UP000284403">
    <property type="component" value="Unassembled WGS sequence"/>
</dbReference>
<protein>
    <submittedName>
        <fullName evidence="3">Uncharacterized protein</fullName>
    </submittedName>
</protein>
<dbReference type="InterPro" id="IPR019026">
    <property type="entry name" value="Peptidase_M64_IgA"/>
</dbReference>
<comment type="caution">
    <text evidence="3">The sequence shown here is derived from an EMBL/GenBank/DDBJ whole genome shotgun (WGS) entry which is preliminary data.</text>
</comment>
<evidence type="ECO:0000256" key="1">
    <source>
        <dbReference type="SAM" id="Phobius"/>
    </source>
</evidence>
<feature type="transmembrane region" description="Helical" evidence="1">
    <location>
        <begin position="482"/>
        <end position="505"/>
    </location>
</feature>